<gene>
    <name evidence="1" type="ORF">K466DRAFT_592583</name>
</gene>
<evidence type="ECO:0000313" key="2">
    <source>
        <dbReference type="Proteomes" id="UP000308197"/>
    </source>
</evidence>
<name>A0A5C3NNH2_9APHY</name>
<protein>
    <submittedName>
        <fullName evidence="1">Uncharacterized protein</fullName>
    </submittedName>
</protein>
<reference evidence="1 2" key="1">
    <citation type="journal article" date="2019" name="Nat. Ecol. Evol.">
        <title>Megaphylogeny resolves global patterns of mushroom evolution.</title>
        <authorList>
            <person name="Varga T."/>
            <person name="Krizsan K."/>
            <person name="Foldi C."/>
            <person name="Dima B."/>
            <person name="Sanchez-Garcia M."/>
            <person name="Sanchez-Ramirez S."/>
            <person name="Szollosi G.J."/>
            <person name="Szarkandi J.G."/>
            <person name="Papp V."/>
            <person name="Albert L."/>
            <person name="Andreopoulos W."/>
            <person name="Angelini C."/>
            <person name="Antonin V."/>
            <person name="Barry K.W."/>
            <person name="Bougher N.L."/>
            <person name="Buchanan P."/>
            <person name="Buyck B."/>
            <person name="Bense V."/>
            <person name="Catcheside P."/>
            <person name="Chovatia M."/>
            <person name="Cooper J."/>
            <person name="Damon W."/>
            <person name="Desjardin D."/>
            <person name="Finy P."/>
            <person name="Geml J."/>
            <person name="Haridas S."/>
            <person name="Hughes K."/>
            <person name="Justo A."/>
            <person name="Karasinski D."/>
            <person name="Kautmanova I."/>
            <person name="Kiss B."/>
            <person name="Kocsube S."/>
            <person name="Kotiranta H."/>
            <person name="LaButti K.M."/>
            <person name="Lechner B.E."/>
            <person name="Liimatainen K."/>
            <person name="Lipzen A."/>
            <person name="Lukacs Z."/>
            <person name="Mihaltcheva S."/>
            <person name="Morgado L.N."/>
            <person name="Niskanen T."/>
            <person name="Noordeloos M.E."/>
            <person name="Ohm R.A."/>
            <person name="Ortiz-Santana B."/>
            <person name="Ovrebo C."/>
            <person name="Racz N."/>
            <person name="Riley R."/>
            <person name="Savchenko A."/>
            <person name="Shiryaev A."/>
            <person name="Soop K."/>
            <person name="Spirin V."/>
            <person name="Szebenyi C."/>
            <person name="Tomsovsky M."/>
            <person name="Tulloss R.E."/>
            <person name="Uehling J."/>
            <person name="Grigoriev I.V."/>
            <person name="Vagvolgyi C."/>
            <person name="Papp T."/>
            <person name="Martin F.M."/>
            <person name="Miettinen O."/>
            <person name="Hibbett D.S."/>
            <person name="Nagy L.G."/>
        </authorList>
    </citation>
    <scope>NUCLEOTIDE SEQUENCE [LARGE SCALE GENOMIC DNA]</scope>
    <source>
        <strain evidence="1 2">HHB13444</strain>
    </source>
</reference>
<dbReference type="AlphaFoldDB" id="A0A5C3NNH2"/>
<organism evidence="1 2">
    <name type="scientific">Polyporus arcularius HHB13444</name>
    <dbReference type="NCBI Taxonomy" id="1314778"/>
    <lineage>
        <taxon>Eukaryota</taxon>
        <taxon>Fungi</taxon>
        <taxon>Dikarya</taxon>
        <taxon>Basidiomycota</taxon>
        <taxon>Agaricomycotina</taxon>
        <taxon>Agaricomycetes</taxon>
        <taxon>Polyporales</taxon>
        <taxon>Polyporaceae</taxon>
        <taxon>Polyporus</taxon>
    </lineage>
</organism>
<dbReference type="InParanoid" id="A0A5C3NNH2"/>
<keyword evidence="2" id="KW-1185">Reference proteome</keyword>
<evidence type="ECO:0000313" key="1">
    <source>
        <dbReference type="EMBL" id="TFK79056.1"/>
    </source>
</evidence>
<sequence length="105" mass="11698">MDKRDLNLLTNRIRRRSVADREQQIYTPMCTIRADTGSVLSISAFSFACYGHQRTQGIGIQQRTPKRHFMVDEDFTTSQQGTSTMKLAGIHGASGSKVHSQNVPG</sequence>
<accession>A0A5C3NNH2</accession>
<feature type="non-terminal residue" evidence="1">
    <location>
        <position position="1"/>
    </location>
</feature>
<dbReference type="EMBL" id="ML212189">
    <property type="protein sequence ID" value="TFK79056.1"/>
    <property type="molecule type" value="Genomic_DNA"/>
</dbReference>
<proteinExistence type="predicted"/>
<dbReference type="Proteomes" id="UP000308197">
    <property type="component" value="Unassembled WGS sequence"/>
</dbReference>